<dbReference type="SUPFAM" id="SSF50985">
    <property type="entry name" value="RCC1/BLIP-II"/>
    <property type="match status" value="1"/>
</dbReference>
<dbReference type="PANTHER" id="PTHR22872">
    <property type="entry name" value="BTK-BINDING PROTEIN-RELATED"/>
    <property type="match status" value="1"/>
</dbReference>
<dbReference type="Pfam" id="PF00415">
    <property type="entry name" value="RCC1"/>
    <property type="match status" value="1"/>
</dbReference>
<dbReference type="RefSeq" id="XP_005762626.1">
    <property type="nucleotide sequence ID" value="XM_005762569.1"/>
</dbReference>
<dbReference type="GeneID" id="17256354"/>
<dbReference type="Proteomes" id="UP000013827">
    <property type="component" value="Unassembled WGS sequence"/>
</dbReference>
<dbReference type="KEGG" id="ehx:EMIHUDRAFT_452707"/>
<feature type="repeat" description="RCC1" evidence="2">
    <location>
        <begin position="126"/>
        <end position="191"/>
    </location>
</feature>
<keyword evidence="4" id="KW-1185">Reference proteome</keyword>
<evidence type="ECO:0000313" key="4">
    <source>
        <dbReference type="Proteomes" id="UP000013827"/>
    </source>
</evidence>
<evidence type="ECO:0000313" key="3">
    <source>
        <dbReference type="EnsemblProtists" id="EOD10197"/>
    </source>
</evidence>
<dbReference type="InterPro" id="IPR009091">
    <property type="entry name" value="RCC1/BLIP-II"/>
</dbReference>
<dbReference type="AlphaFoldDB" id="A0A0D3IG12"/>
<feature type="repeat" description="RCC1" evidence="2">
    <location>
        <begin position="192"/>
        <end position="244"/>
    </location>
</feature>
<sequence>MSSSASSCRQQPRPRRITRAASRAAAAALLSDSPGEVVAHILKQCEPRDLGALACTAQWLHPLLELALRLRAGENGHALPKKLPLGDDSCHRRVQVLLSLERRRAQLGRRTIAAGMSHSLFISPEGTLLSCGTEWDVDGNPTPGLLGHGELAEEELPANSIHVPTPLPGLASVRIHSVAAGVSLSLAVTSEGEVYSWGQGNMGQLGHGTWASSQSTPRQITALASERVVAVEAGFIHALALAESGAVYSWGAG</sequence>
<proteinExistence type="predicted"/>
<dbReference type="PRINTS" id="PR00633">
    <property type="entry name" value="RCCNDNSATION"/>
</dbReference>
<dbReference type="PaxDb" id="2903-EOD10197"/>
<evidence type="ECO:0000256" key="1">
    <source>
        <dbReference type="ARBA" id="ARBA00022737"/>
    </source>
</evidence>
<evidence type="ECO:0000256" key="2">
    <source>
        <dbReference type="PROSITE-ProRule" id="PRU00235"/>
    </source>
</evidence>
<evidence type="ECO:0008006" key="5">
    <source>
        <dbReference type="Google" id="ProtNLM"/>
    </source>
</evidence>
<dbReference type="HOGENOM" id="CLU_1100876_0_0_1"/>
<dbReference type="InterPro" id="IPR051625">
    <property type="entry name" value="Signaling_Regulatory_Domain"/>
</dbReference>
<reference evidence="4" key="1">
    <citation type="journal article" date="2013" name="Nature">
        <title>Pan genome of the phytoplankton Emiliania underpins its global distribution.</title>
        <authorList>
            <person name="Read B.A."/>
            <person name="Kegel J."/>
            <person name="Klute M.J."/>
            <person name="Kuo A."/>
            <person name="Lefebvre S.C."/>
            <person name="Maumus F."/>
            <person name="Mayer C."/>
            <person name="Miller J."/>
            <person name="Monier A."/>
            <person name="Salamov A."/>
            <person name="Young J."/>
            <person name="Aguilar M."/>
            <person name="Claverie J.M."/>
            <person name="Frickenhaus S."/>
            <person name="Gonzalez K."/>
            <person name="Herman E.K."/>
            <person name="Lin Y.C."/>
            <person name="Napier J."/>
            <person name="Ogata H."/>
            <person name="Sarno A.F."/>
            <person name="Shmutz J."/>
            <person name="Schroeder D."/>
            <person name="de Vargas C."/>
            <person name="Verret F."/>
            <person name="von Dassow P."/>
            <person name="Valentin K."/>
            <person name="Van de Peer Y."/>
            <person name="Wheeler G."/>
            <person name="Dacks J.B."/>
            <person name="Delwiche C.F."/>
            <person name="Dyhrman S.T."/>
            <person name="Glockner G."/>
            <person name="John U."/>
            <person name="Richards T."/>
            <person name="Worden A.Z."/>
            <person name="Zhang X."/>
            <person name="Grigoriev I.V."/>
            <person name="Allen A.E."/>
            <person name="Bidle K."/>
            <person name="Borodovsky M."/>
            <person name="Bowler C."/>
            <person name="Brownlee C."/>
            <person name="Cock J.M."/>
            <person name="Elias M."/>
            <person name="Gladyshev V.N."/>
            <person name="Groth M."/>
            <person name="Guda C."/>
            <person name="Hadaegh A."/>
            <person name="Iglesias-Rodriguez M.D."/>
            <person name="Jenkins J."/>
            <person name="Jones B.M."/>
            <person name="Lawson T."/>
            <person name="Leese F."/>
            <person name="Lindquist E."/>
            <person name="Lobanov A."/>
            <person name="Lomsadze A."/>
            <person name="Malik S.B."/>
            <person name="Marsh M.E."/>
            <person name="Mackinder L."/>
            <person name="Mock T."/>
            <person name="Mueller-Roeber B."/>
            <person name="Pagarete A."/>
            <person name="Parker M."/>
            <person name="Probert I."/>
            <person name="Quesneville H."/>
            <person name="Raines C."/>
            <person name="Rensing S.A."/>
            <person name="Riano-Pachon D.M."/>
            <person name="Richier S."/>
            <person name="Rokitta S."/>
            <person name="Shiraiwa Y."/>
            <person name="Soanes D.M."/>
            <person name="van der Giezen M."/>
            <person name="Wahlund T.M."/>
            <person name="Williams B."/>
            <person name="Wilson W."/>
            <person name="Wolfe G."/>
            <person name="Wurch L.L."/>
        </authorList>
    </citation>
    <scope>NUCLEOTIDE SEQUENCE</scope>
</reference>
<dbReference type="InterPro" id="IPR000408">
    <property type="entry name" value="Reg_chr_condens"/>
</dbReference>
<accession>A0A0D3IG12</accession>
<dbReference type="STRING" id="2903.R1BKZ4"/>
<organism evidence="3 4">
    <name type="scientific">Emiliania huxleyi (strain CCMP1516)</name>
    <dbReference type="NCBI Taxonomy" id="280463"/>
    <lineage>
        <taxon>Eukaryota</taxon>
        <taxon>Haptista</taxon>
        <taxon>Haptophyta</taxon>
        <taxon>Prymnesiophyceae</taxon>
        <taxon>Isochrysidales</taxon>
        <taxon>Noelaerhabdaceae</taxon>
        <taxon>Emiliania</taxon>
    </lineage>
</organism>
<keyword evidence="1" id="KW-0677">Repeat</keyword>
<dbReference type="eggNOG" id="KOG1426">
    <property type="taxonomic scope" value="Eukaryota"/>
</dbReference>
<dbReference type="Gene3D" id="2.130.10.30">
    <property type="entry name" value="Regulator of chromosome condensation 1/beta-lactamase-inhibitor protein II"/>
    <property type="match status" value="1"/>
</dbReference>
<dbReference type="PROSITE" id="PS50012">
    <property type="entry name" value="RCC1_3"/>
    <property type="match status" value="2"/>
</dbReference>
<name>A0A0D3IG12_EMIH1</name>
<protein>
    <recommendedName>
        <fullName evidence="5">F-box domain-containing protein</fullName>
    </recommendedName>
</protein>
<dbReference type="PANTHER" id="PTHR22872:SF2">
    <property type="entry name" value="INHIBITOR OF BRUTON TYROSINE KINASE"/>
    <property type="match status" value="1"/>
</dbReference>
<reference evidence="3" key="2">
    <citation type="submission" date="2024-10" db="UniProtKB">
        <authorList>
            <consortium name="EnsemblProtists"/>
        </authorList>
    </citation>
    <scope>IDENTIFICATION</scope>
</reference>
<dbReference type="EnsemblProtists" id="EOD10197">
    <property type="protein sequence ID" value="EOD10197"/>
    <property type="gene ID" value="EMIHUDRAFT_452707"/>
</dbReference>